<dbReference type="InterPro" id="IPR001650">
    <property type="entry name" value="Helicase_C-like"/>
</dbReference>
<keyword evidence="3" id="KW-0347">Helicase</keyword>
<keyword evidence="4" id="KW-0067">ATP-binding</keyword>
<dbReference type="GO" id="GO:0016787">
    <property type="term" value="F:hydrolase activity"/>
    <property type="evidence" value="ECO:0007669"/>
    <property type="project" value="UniProtKB-KW"/>
</dbReference>
<proteinExistence type="predicted"/>
<dbReference type="AlphaFoldDB" id="A0A5S6QC86"/>
<dbReference type="Proteomes" id="UP000046395">
    <property type="component" value="Unassembled WGS sequence"/>
</dbReference>
<dbReference type="SMART" id="SM00490">
    <property type="entry name" value="HELICc"/>
    <property type="match status" value="1"/>
</dbReference>
<dbReference type="InterPro" id="IPR011545">
    <property type="entry name" value="DEAD/DEAH_box_helicase_dom"/>
</dbReference>
<dbReference type="PROSITE" id="PS51194">
    <property type="entry name" value="HELICASE_CTER"/>
    <property type="match status" value="1"/>
</dbReference>
<keyword evidence="1" id="KW-0547">Nucleotide-binding</keyword>
<sequence>MSMSNGNPVIRNVSQGANVEHGMAETNYNSLNGNAVTLLKCAVTVQQNYEYFSDVPFESLGVKDALIMGLREYPLVKPSKVQEEVCKAIIGQRVKDMIVESSNGSGKTIAFALCMLQKVRPEFSVPQCIWMTPTCELAAQATEAIRKIGKFINGLSVCCAIQDDDAQATVPTIINDHIVVGTSGTLSDWVFKSKRLDLTNVNILVVDEVDMMVDYHSLGCQTFPITDVLQPFCQRWLFSATISQRTETFAVRITAHPFLLRLPDNGNNMRNIPQVYMFCRNDEELLDFTMHACDSLYGQGMMFCATKKSADAMFERMYSLAYSVSVVTSDVSYQDRKKRIRDFRGERFKFLITTNVCSRGIEMPGVDMIINCHVPLLQDGSPDFSSYVHRIGRFGRFSTNKFALTLAVGDEQVAALRSIEARLGTPIRLLHPRDIHNFVAQFCPDDVDY</sequence>
<reference evidence="8" key="1">
    <citation type="submission" date="2019-12" db="UniProtKB">
        <authorList>
            <consortium name="WormBaseParasite"/>
        </authorList>
    </citation>
    <scope>IDENTIFICATION</scope>
</reference>
<dbReference type="Pfam" id="PF00270">
    <property type="entry name" value="DEAD"/>
    <property type="match status" value="1"/>
</dbReference>
<name>A0A5S6QC86_TRIMR</name>
<evidence type="ECO:0000259" key="6">
    <source>
        <dbReference type="PROSITE" id="PS51194"/>
    </source>
</evidence>
<dbReference type="InterPro" id="IPR014001">
    <property type="entry name" value="Helicase_ATP-bd"/>
</dbReference>
<dbReference type="InterPro" id="IPR027417">
    <property type="entry name" value="P-loop_NTPase"/>
</dbReference>
<organism evidence="7 8">
    <name type="scientific">Trichuris muris</name>
    <name type="common">Mouse whipworm</name>
    <dbReference type="NCBI Taxonomy" id="70415"/>
    <lineage>
        <taxon>Eukaryota</taxon>
        <taxon>Metazoa</taxon>
        <taxon>Ecdysozoa</taxon>
        <taxon>Nematoda</taxon>
        <taxon>Enoplea</taxon>
        <taxon>Dorylaimia</taxon>
        <taxon>Trichinellida</taxon>
        <taxon>Trichuridae</taxon>
        <taxon>Trichuris</taxon>
    </lineage>
</organism>
<dbReference type="GO" id="GO:0005829">
    <property type="term" value="C:cytosol"/>
    <property type="evidence" value="ECO:0007669"/>
    <property type="project" value="TreeGrafter"/>
</dbReference>
<evidence type="ECO:0000256" key="2">
    <source>
        <dbReference type="ARBA" id="ARBA00022801"/>
    </source>
</evidence>
<dbReference type="PANTHER" id="PTHR47959">
    <property type="entry name" value="ATP-DEPENDENT RNA HELICASE RHLE-RELATED"/>
    <property type="match status" value="1"/>
</dbReference>
<dbReference type="GO" id="GO:0003676">
    <property type="term" value="F:nucleic acid binding"/>
    <property type="evidence" value="ECO:0007669"/>
    <property type="project" value="InterPro"/>
</dbReference>
<evidence type="ECO:0000256" key="3">
    <source>
        <dbReference type="ARBA" id="ARBA00022806"/>
    </source>
</evidence>
<evidence type="ECO:0000256" key="1">
    <source>
        <dbReference type="ARBA" id="ARBA00022741"/>
    </source>
</evidence>
<evidence type="ECO:0000256" key="4">
    <source>
        <dbReference type="ARBA" id="ARBA00022840"/>
    </source>
</evidence>
<evidence type="ECO:0000313" key="8">
    <source>
        <dbReference type="WBParaSite" id="TMUE_1000004804.1"/>
    </source>
</evidence>
<keyword evidence="7" id="KW-1185">Reference proteome</keyword>
<dbReference type="Pfam" id="PF00271">
    <property type="entry name" value="Helicase_C"/>
    <property type="match status" value="1"/>
</dbReference>
<feature type="domain" description="Helicase ATP-binding" evidence="5">
    <location>
        <begin position="88"/>
        <end position="260"/>
    </location>
</feature>
<accession>A0A5S6QC86</accession>
<dbReference type="Gene3D" id="3.40.50.300">
    <property type="entry name" value="P-loop containing nucleotide triphosphate hydrolases"/>
    <property type="match status" value="2"/>
</dbReference>
<dbReference type="PROSITE" id="PS51192">
    <property type="entry name" value="HELICASE_ATP_BIND_1"/>
    <property type="match status" value="1"/>
</dbReference>
<dbReference type="InterPro" id="IPR050079">
    <property type="entry name" value="DEAD_box_RNA_helicase"/>
</dbReference>
<evidence type="ECO:0000313" key="7">
    <source>
        <dbReference type="Proteomes" id="UP000046395"/>
    </source>
</evidence>
<dbReference type="STRING" id="70415.A0A5S6QC86"/>
<keyword evidence="2" id="KW-0378">Hydrolase</keyword>
<dbReference type="WBParaSite" id="TMUE_1000004804.1">
    <property type="protein sequence ID" value="TMUE_1000004804.1"/>
    <property type="gene ID" value="WBGene00293459"/>
</dbReference>
<evidence type="ECO:0000259" key="5">
    <source>
        <dbReference type="PROSITE" id="PS51192"/>
    </source>
</evidence>
<protein>
    <submittedName>
        <fullName evidence="8">ATP-dependent RNA helicase</fullName>
    </submittedName>
</protein>
<dbReference type="SUPFAM" id="SSF52540">
    <property type="entry name" value="P-loop containing nucleoside triphosphate hydrolases"/>
    <property type="match status" value="1"/>
</dbReference>
<dbReference type="PANTHER" id="PTHR47959:SF1">
    <property type="entry name" value="ATP-DEPENDENT RNA HELICASE DBPA"/>
    <property type="match status" value="1"/>
</dbReference>
<dbReference type="SMART" id="SM00487">
    <property type="entry name" value="DEXDc"/>
    <property type="match status" value="1"/>
</dbReference>
<dbReference type="GO" id="GO:0003724">
    <property type="term" value="F:RNA helicase activity"/>
    <property type="evidence" value="ECO:0007669"/>
    <property type="project" value="TreeGrafter"/>
</dbReference>
<feature type="domain" description="Helicase C-terminal" evidence="6">
    <location>
        <begin position="271"/>
        <end position="439"/>
    </location>
</feature>
<dbReference type="GO" id="GO:0005524">
    <property type="term" value="F:ATP binding"/>
    <property type="evidence" value="ECO:0007669"/>
    <property type="project" value="UniProtKB-KW"/>
</dbReference>